<dbReference type="InterPro" id="IPR042047">
    <property type="entry name" value="SleB_dom1"/>
</dbReference>
<proteinExistence type="inferred from homology"/>
<dbReference type="Pfam" id="PF01471">
    <property type="entry name" value="PG_binding_1"/>
    <property type="match status" value="1"/>
</dbReference>
<dbReference type="Pfam" id="PF07486">
    <property type="entry name" value="Hydrolase_2"/>
    <property type="match status" value="1"/>
</dbReference>
<comment type="similarity">
    <text evidence="1">Belongs to the SleB family.</text>
</comment>
<evidence type="ECO:0000256" key="3">
    <source>
        <dbReference type="ARBA" id="ARBA00022544"/>
    </source>
</evidence>
<keyword evidence="3" id="KW-0309">Germination</keyword>
<dbReference type="InterPro" id="IPR036366">
    <property type="entry name" value="PGBDSf"/>
</dbReference>
<dbReference type="EMBL" id="QUBQ01000001">
    <property type="protein sequence ID" value="REK77080.1"/>
    <property type="molecule type" value="Genomic_DNA"/>
</dbReference>
<evidence type="ECO:0000256" key="2">
    <source>
        <dbReference type="ARBA" id="ARBA00018364"/>
    </source>
</evidence>
<dbReference type="InterPro" id="IPR036365">
    <property type="entry name" value="PGBD-like_sf"/>
</dbReference>
<dbReference type="OrthoDB" id="9785345at2"/>
<dbReference type="GO" id="GO:0016787">
    <property type="term" value="F:hydrolase activity"/>
    <property type="evidence" value="ECO:0007669"/>
    <property type="project" value="UniProtKB-KW"/>
</dbReference>
<dbReference type="Gene3D" id="1.10.101.10">
    <property type="entry name" value="PGBD-like superfamily/PGBD"/>
    <property type="match status" value="1"/>
</dbReference>
<evidence type="ECO:0000313" key="13">
    <source>
        <dbReference type="Proteomes" id="UP000261905"/>
    </source>
</evidence>
<dbReference type="AlphaFoldDB" id="A0A371PLJ5"/>
<keyword evidence="13" id="KW-1185">Reference proteome</keyword>
<evidence type="ECO:0000256" key="1">
    <source>
        <dbReference type="ARBA" id="ARBA00007010"/>
    </source>
</evidence>
<organism evidence="12 13">
    <name type="scientific">Paenibacillus paeoniae</name>
    <dbReference type="NCBI Taxonomy" id="2292705"/>
    <lineage>
        <taxon>Bacteria</taxon>
        <taxon>Bacillati</taxon>
        <taxon>Bacillota</taxon>
        <taxon>Bacilli</taxon>
        <taxon>Bacillales</taxon>
        <taxon>Paenibacillaceae</taxon>
        <taxon>Paenibacillus</taxon>
    </lineage>
</organism>
<feature type="signal peptide" evidence="9">
    <location>
        <begin position="1"/>
        <end position="29"/>
    </location>
</feature>
<evidence type="ECO:0000256" key="9">
    <source>
        <dbReference type="SAM" id="SignalP"/>
    </source>
</evidence>
<dbReference type="InterPro" id="IPR011105">
    <property type="entry name" value="Cell_wall_hydrolase_SleB"/>
</dbReference>
<feature type="chain" id="PRO_5016655077" description="Spore cortex-lytic enzyme" evidence="9">
    <location>
        <begin position="30"/>
        <end position="218"/>
    </location>
</feature>
<dbReference type="SUPFAM" id="SSF47090">
    <property type="entry name" value="PGBD-like"/>
    <property type="match status" value="1"/>
</dbReference>
<evidence type="ECO:0000259" key="11">
    <source>
        <dbReference type="Pfam" id="PF07486"/>
    </source>
</evidence>
<evidence type="ECO:0000256" key="4">
    <source>
        <dbReference type="ARBA" id="ARBA00022729"/>
    </source>
</evidence>
<evidence type="ECO:0000259" key="10">
    <source>
        <dbReference type="Pfam" id="PF01471"/>
    </source>
</evidence>
<gene>
    <name evidence="12" type="primary">sleB</name>
    <name evidence="12" type="ORF">DX130_08755</name>
</gene>
<dbReference type="GO" id="GO:0009847">
    <property type="term" value="P:spore germination"/>
    <property type="evidence" value="ECO:0007669"/>
    <property type="project" value="UniProtKB-UniRule"/>
</dbReference>
<dbReference type="NCBIfam" id="TIGR02869">
    <property type="entry name" value="spore_SleB"/>
    <property type="match status" value="1"/>
</dbReference>
<dbReference type="InterPro" id="IPR014224">
    <property type="entry name" value="Spore_cortex_SleB"/>
</dbReference>
<accession>A0A371PLJ5</accession>
<name>A0A371PLJ5_9BACL</name>
<comment type="caution">
    <text evidence="12">The sequence shown here is derived from an EMBL/GenBank/DDBJ whole genome shotgun (WGS) entry which is preliminary data.</text>
</comment>
<dbReference type="GO" id="GO:0030435">
    <property type="term" value="P:sporulation resulting in formation of a cellular spore"/>
    <property type="evidence" value="ECO:0007669"/>
    <property type="project" value="UniProtKB-KW"/>
</dbReference>
<reference evidence="12 13" key="1">
    <citation type="submission" date="2018-08" db="EMBL/GenBank/DDBJ databases">
        <title>Paenibacillus sp. M4BSY-1, whole genome shotgun sequence.</title>
        <authorList>
            <person name="Tuo L."/>
        </authorList>
    </citation>
    <scope>NUCLEOTIDE SEQUENCE [LARGE SCALE GENOMIC DNA]</scope>
    <source>
        <strain evidence="12 13">M4BSY-1</strain>
    </source>
</reference>
<keyword evidence="5" id="KW-0378">Hydrolase</keyword>
<dbReference type="Proteomes" id="UP000261905">
    <property type="component" value="Unassembled WGS sequence"/>
</dbReference>
<sequence length="218" mass="23805">MKKKIVVMTLAFALWATAMTGLSAPTAHAAAPPTLSYGSTAPDVPDLQYRLKVLGYFNTDVTPFFGHVTKDSLVRFQQDYGLAADGVAGSQTWAMLKKVSVNKHELDLMARVIYGESRGEPYVGQVAVGAVVMNRLASTSFPNTVKGVIEQPRAFTAVDDGQYYLVPNKQAYLAALDAVRGYDPTNGALYYFNPDTATSAWIWTRTQTDKIGRHIFAV</sequence>
<evidence type="ECO:0000256" key="8">
    <source>
        <dbReference type="NCBIfam" id="TIGR02869"/>
    </source>
</evidence>
<dbReference type="RefSeq" id="WP_116044444.1">
    <property type="nucleotide sequence ID" value="NZ_QUBQ01000001.1"/>
</dbReference>
<keyword evidence="4 9" id="KW-0732">Signal</keyword>
<evidence type="ECO:0000256" key="6">
    <source>
        <dbReference type="ARBA" id="ARBA00022969"/>
    </source>
</evidence>
<keyword evidence="7" id="KW-0961">Cell wall biogenesis/degradation</keyword>
<evidence type="ECO:0000256" key="5">
    <source>
        <dbReference type="ARBA" id="ARBA00022801"/>
    </source>
</evidence>
<dbReference type="Gene3D" id="6.20.240.60">
    <property type="match status" value="1"/>
</dbReference>
<dbReference type="InterPro" id="IPR002477">
    <property type="entry name" value="Peptidoglycan-bd-like"/>
</dbReference>
<dbReference type="Gene3D" id="1.10.10.2520">
    <property type="entry name" value="Cell wall hydrolase SleB, domain 1"/>
    <property type="match status" value="1"/>
</dbReference>
<keyword evidence="6" id="KW-0749">Sporulation</keyword>
<protein>
    <recommendedName>
        <fullName evidence="2 8">Spore cortex-lytic enzyme</fullName>
    </recommendedName>
</protein>
<dbReference type="GO" id="GO:0071555">
    <property type="term" value="P:cell wall organization"/>
    <property type="evidence" value="ECO:0007669"/>
    <property type="project" value="UniProtKB-KW"/>
</dbReference>
<evidence type="ECO:0000256" key="7">
    <source>
        <dbReference type="ARBA" id="ARBA00023316"/>
    </source>
</evidence>
<feature type="domain" description="Peptidoglycan binding-like" evidence="10">
    <location>
        <begin position="41"/>
        <end position="96"/>
    </location>
</feature>
<feature type="domain" description="Cell wall hydrolase SleB" evidence="11">
    <location>
        <begin position="119"/>
        <end position="217"/>
    </location>
</feature>
<evidence type="ECO:0000313" key="12">
    <source>
        <dbReference type="EMBL" id="REK77080.1"/>
    </source>
</evidence>